<evidence type="ECO:0000256" key="1">
    <source>
        <dbReference type="SAM" id="MobiDB-lite"/>
    </source>
</evidence>
<organism evidence="2 3">
    <name type="scientific">Streptomyces caeruleatus</name>
    <dbReference type="NCBI Taxonomy" id="661399"/>
    <lineage>
        <taxon>Bacteria</taxon>
        <taxon>Bacillati</taxon>
        <taxon>Actinomycetota</taxon>
        <taxon>Actinomycetes</taxon>
        <taxon>Kitasatosporales</taxon>
        <taxon>Streptomycetaceae</taxon>
        <taxon>Streptomyces</taxon>
    </lineage>
</organism>
<keyword evidence="3" id="KW-1185">Reference proteome</keyword>
<feature type="region of interest" description="Disordered" evidence="1">
    <location>
        <begin position="597"/>
        <end position="621"/>
    </location>
</feature>
<dbReference type="RefSeq" id="WP_062723693.1">
    <property type="nucleotide sequence ID" value="NZ_KQ948938.1"/>
</dbReference>
<feature type="region of interest" description="Disordered" evidence="1">
    <location>
        <begin position="161"/>
        <end position="182"/>
    </location>
</feature>
<sequence>MYNLDQISNAAAQLTGESLEGARQRLGALQRFDQLIPAAWAGQALLESVLVSALSSVTGQSRPFGVREAKPVNEGLVLRVERPEDVQALFELLPYQPKRGPWRGVRGLVVQTDVKRLRFGFRTWVYERSWRAAEPAVWVTGPHGVDLPALMAAHEERIRTAGHSAQWDPQRPEPGPQRREPATRSLVRQLSASSAMGSALLRRPRLWDSLAGYAGVRMATQMTDYGLDWILERQVAGPQFDDARLIEVLTDSIVGCGLRILDHACGTEECTVRLAPRPGTWDWRGVFTVRSHRAASLPHVQAPGPRPLTAIGDRLSVSRPVTNLDGPDRGVQDRDGVTIQLTGVPHTGGLHRDDLSWVAEQIAAVWTTQGLVTAIILARDRDGWIGFRDHGKPAWATAPVPGAVEGWRRLRIAPPPGELWSLNVSDDDEEIVGALAEARRRFDRVFLIKRNDDWRWEEHSLGRLTDVRILVHRAEPYERRLLLPAESGQDTDAVMLTPAESAMQWRQQELGRWTSKRPLSGMLLVNPASQDVQPDNFDVAVENELARYGTPILGRFPANRPIAHGPGLSPHPPTVLDPQTDQPTHAQMVTAANALARRLWPDSRLASEPPKAPTTPVTSPS</sequence>
<evidence type="ECO:0000313" key="2">
    <source>
        <dbReference type="EMBL" id="KUN95312.1"/>
    </source>
</evidence>
<name>A0A101TN31_9ACTN</name>
<dbReference type="EMBL" id="LMWY01000049">
    <property type="protein sequence ID" value="KUN95312.1"/>
    <property type="molecule type" value="Genomic_DNA"/>
</dbReference>
<evidence type="ECO:0000313" key="3">
    <source>
        <dbReference type="Proteomes" id="UP000053429"/>
    </source>
</evidence>
<dbReference type="OrthoDB" id="3990035at2"/>
<reference evidence="2 3" key="1">
    <citation type="submission" date="2015-10" db="EMBL/GenBank/DDBJ databases">
        <title>Draft genome sequence of Streptomyces caeruleatus NRRL B-24802, type strain for the species Streptomyces caeruleatus.</title>
        <authorList>
            <person name="Ruckert C."/>
            <person name="Winkler A."/>
            <person name="Kalinowski J."/>
            <person name="Kampfer P."/>
            <person name="Glaeser S."/>
        </authorList>
    </citation>
    <scope>NUCLEOTIDE SEQUENCE [LARGE SCALE GENOMIC DNA]</scope>
    <source>
        <strain evidence="2 3">NRRL B-24802</strain>
    </source>
</reference>
<dbReference type="Proteomes" id="UP000053429">
    <property type="component" value="Unassembled WGS sequence"/>
</dbReference>
<protein>
    <submittedName>
        <fullName evidence="2">Uncharacterized protein</fullName>
    </submittedName>
</protein>
<accession>A0A101TN31</accession>
<gene>
    <name evidence="2" type="ORF">AQJ67_35495</name>
</gene>
<proteinExistence type="predicted"/>
<comment type="caution">
    <text evidence="2">The sequence shown here is derived from an EMBL/GenBank/DDBJ whole genome shotgun (WGS) entry which is preliminary data.</text>
</comment>
<dbReference type="AlphaFoldDB" id="A0A101TN31"/>